<dbReference type="InterPro" id="IPR004619">
    <property type="entry name" value="Type_III_PanK"/>
</dbReference>
<dbReference type="KEGG" id="fcm:BIW12_04430"/>
<keyword evidence="13 16" id="KW-0173">Coenzyme A biosynthesis</keyword>
<evidence type="ECO:0000256" key="3">
    <source>
        <dbReference type="ARBA" id="ARBA00004496"/>
    </source>
</evidence>
<organism evidence="17 18">
    <name type="scientific">Flavobacterium commune</name>
    <dbReference type="NCBI Taxonomy" id="1306519"/>
    <lineage>
        <taxon>Bacteria</taxon>
        <taxon>Pseudomonadati</taxon>
        <taxon>Bacteroidota</taxon>
        <taxon>Flavobacteriia</taxon>
        <taxon>Flavobacteriales</taxon>
        <taxon>Flavobacteriaceae</taxon>
        <taxon>Flavobacterium</taxon>
    </lineage>
</organism>
<protein>
    <recommendedName>
        <fullName evidence="15 16">Type III pantothenate kinase</fullName>
        <ecNumber evidence="6 16">2.7.1.33</ecNumber>
    </recommendedName>
    <alternativeName>
        <fullName evidence="16">PanK-III</fullName>
    </alternativeName>
    <alternativeName>
        <fullName evidence="16">Pantothenic acid kinase</fullName>
    </alternativeName>
</protein>
<reference evidence="17 18" key="1">
    <citation type="submission" date="2016-10" db="EMBL/GenBank/DDBJ databases">
        <title>Complete Genome Sequence of Flavobacterium sp. PK15.</title>
        <authorList>
            <person name="Ekwe A."/>
            <person name="Kim S.B."/>
        </authorList>
    </citation>
    <scope>NUCLEOTIDE SEQUENCE [LARGE SCALE GENOMIC DNA]</scope>
    <source>
        <strain evidence="17 18">PK15</strain>
    </source>
</reference>
<dbReference type="Proteomes" id="UP000178198">
    <property type="component" value="Chromosome"/>
</dbReference>
<dbReference type="UniPathway" id="UPA00241">
    <property type="reaction ID" value="UER00352"/>
</dbReference>
<feature type="active site" description="Proton acceptor" evidence="16">
    <location>
        <position position="96"/>
    </location>
</feature>
<keyword evidence="11 16" id="KW-0067">ATP-binding</keyword>
<comment type="cofactor">
    <cofactor evidence="16">
        <name>NH4(+)</name>
        <dbReference type="ChEBI" id="CHEBI:28938"/>
    </cofactor>
    <cofactor evidence="16">
        <name>K(+)</name>
        <dbReference type="ChEBI" id="CHEBI:29103"/>
    </cofactor>
    <text evidence="16">A monovalent cation. Ammonium or potassium.</text>
</comment>
<feature type="binding site" evidence="16">
    <location>
        <begin position="6"/>
        <end position="13"/>
    </location>
    <ligand>
        <name>ATP</name>
        <dbReference type="ChEBI" id="CHEBI:30616"/>
    </ligand>
</feature>
<dbReference type="PANTHER" id="PTHR34265:SF1">
    <property type="entry name" value="TYPE III PANTOTHENATE KINASE"/>
    <property type="match status" value="1"/>
</dbReference>
<comment type="cofactor">
    <cofactor evidence="2">
        <name>K(+)</name>
        <dbReference type="ChEBI" id="CHEBI:29103"/>
    </cofactor>
</comment>
<evidence type="ECO:0000256" key="15">
    <source>
        <dbReference type="ARBA" id="ARBA00040883"/>
    </source>
</evidence>
<evidence type="ECO:0000256" key="10">
    <source>
        <dbReference type="ARBA" id="ARBA00022777"/>
    </source>
</evidence>
<dbReference type="Pfam" id="PF03309">
    <property type="entry name" value="Pan_kinase"/>
    <property type="match status" value="1"/>
</dbReference>
<comment type="subcellular location">
    <subcellularLocation>
        <location evidence="3 16">Cytoplasm</location>
    </subcellularLocation>
</comment>
<dbReference type="EC" id="2.7.1.33" evidence="6 16"/>
<dbReference type="EMBL" id="CP017774">
    <property type="protein sequence ID" value="AOZ98744.1"/>
    <property type="molecule type" value="Genomic_DNA"/>
</dbReference>
<dbReference type="GO" id="GO:0004594">
    <property type="term" value="F:pantothenate kinase activity"/>
    <property type="evidence" value="ECO:0007669"/>
    <property type="project" value="UniProtKB-UniRule"/>
</dbReference>
<dbReference type="AlphaFoldDB" id="A0A1D9P8W4"/>
<dbReference type="GO" id="GO:0046872">
    <property type="term" value="F:metal ion binding"/>
    <property type="evidence" value="ECO:0007669"/>
    <property type="project" value="UniProtKB-KW"/>
</dbReference>
<keyword evidence="18" id="KW-1185">Reference proteome</keyword>
<feature type="binding site" evidence="16">
    <location>
        <position position="117"/>
    </location>
    <ligand>
        <name>K(+)</name>
        <dbReference type="ChEBI" id="CHEBI:29103"/>
    </ligand>
</feature>
<evidence type="ECO:0000256" key="8">
    <source>
        <dbReference type="ARBA" id="ARBA00022679"/>
    </source>
</evidence>
<comment type="pathway">
    <text evidence="4 16">Cofactor biosynthesis; coenzyme A biosynthesis; CoA from (R)-pantothenate: step 1/5.</text>
</comment>
<evidence type="ECO:0000256" key="11">
    <source>
        <dbReference type="ARBA" id="ARBA00022840"/>
    </source>
</evidence>
<evidence type="ECO:0000256" key="16">
    <source>
        <dbReference type="HAMAP-Rule" id="MF_01274"/>
    </source>
</evidence>
<accession>A0A1D9P8W4</accession>
<feature type="binding site" evidence="16">
    <location>
        <position position="172"/>
    </location>
    <ligand>
        <name>substrate</name>
    </ligand>
</feature>
<dbReference type="GO" id="GO:0015937">
    <property type="term" value="P:coenzyme A biosynthetic process"/>
    <property type="evidence" value="ECO:0007669"/>
    <property type="project" value="UniProtKB-UniRule"/>
</dbReference>
<evidence type="ECO:0000256" key="7">
    <source>
        <dbReference type="ARBA" id="ARBA00022490"/>
    </source>
</evidence>
<keyword evidence="8 16" id="KW-0808">Transferase</keyword>
<evidence type="ECO:0000256" key="9">
    <source>
        <dbReference type="ARBA" id="ARBA00022741"/>
    </source>
</evidence>
<feature type="binding site" evidence="16">
    <location>
        <position position="120"/>
    </location>
    <ligand>
        <name>ATP</name>
        <dbReference type="ChEBI" id="CHEBI:30616"/>
    </ligand>
</feature>
<evidence type="ECO:0000256" key="1">
    <source>
        <dbReference type="ARBA" id="ARBA00001206"/>
    </source>
</evidence>
<dbReference type="InterPro" id="IPR043129">
    <property type="entry name" value="ATPase_NBD"/>
</dbReference>
<evidence type="ECO:0000256" key="2">
    <source>
        <dbReference type="ARBA" id="ARBA00001958"/>
    </source>
</evidence>
<comment type="function">
    <text evidence="16">Catalyzes the phosphorylation of pantothenate (Pan), the first step in CoA biosynthesis.</text>
</comment>
<dbReference type="GO" id="GO:0005737">
    <property type="term" value="C:cytoplasm"/>
    <property type="evidence" value="ECO:0007669"/>
    <property type="project" value="UniProtKB-SubCell"/>
</dbReference>
<comment type="catalytic activity">
    <reaction evidence="1 16">
        <text>(R)-pantothenate + ATP = (R)-4'-phosphopantothenate + ADP + H(+)</text>
        <dbReference type="Rhea" id="RHEA:16373"/>
        <dbReference type="ChEBI" id="CHEBI:10986"/>
        <dbReference type="ChEBI" id="CHEBI:15378"/>
        <dbReference type="ChEBI" id="CHEBI:29032"/>
        <dbReference type="ChEBI" id="CHEBI:30616"/>
        <dbReference type="ChEBI" id="CHEBI:456216"/>
        <dbReference type="EC" id="2.7.1.33"/>
    </reaction>
</comment>
<evidence type="ECO:0000256" key="12">
    <source>
        <dbReference type="ARBA" id="ARBA00022958"/>
    </source>
</evidence>
<dbReference type="Gene3D" id="3.30.420.40">
    <property type="match status" value="2"/>
</dbReference>
<evidence type="ECO:0000256" key="14">
    <source>
        <dbReference type="ARBA" id="ARBA00038036"/>
    </source>
</evidence>
<keyword evidence="10 16" id="KW-0418">Kinase</keyword>
<dbReference type="CDD" id="cd24015">
    <property type="entry name" value="ASKHA_NBD_PanK-III"/>
    <property type="match status" value="1"/>
</dbReference>
<dbReference type="PANTHER" id="PTHR34265">
    <property type="entry name" value="TYPE III PANTOTHENATE KINASE"/>
    <property type="match status" value="1"/>
</dbReference>
<evidence type="ECO:0000313" key="18">
    <source>
        <dbReference type="Proteomes" id="UP000178198"/>
    </source>
</evidence>
<keyword evidence="12 16" id="KW-0630">Potassium</keyword>
<dbReference type="NCBIfam" id="NF009853">
    <property type="entry name" value="PRK13320.1-5"/>
    <property type="match status" value="1"/>
</dbReference>
<evidence type="ECO:0000256" key="6">
    <source>
        <dbReference type="ARBA" id="ARBA00012102"/>
    </source>
</evidence>
<comment type="subunit">
    <text evidence="5 16">Homodimer.</text>
</comment>
<comment type="similarity">
    <text evidence="14 16">Belongs to the type III pantothenate kinase family.</text>
</comment>
<dbReference type="OrthoDB" id="9804707at2"/>
<keyword evidence="7 16" id="KW-0963">Cytoplasm</keyword>
<dbReference type="RefSeq" id="WP_071183993.1">
    <property type="nucleotide sequence ID" value="NZ_CP017774.1"/>
</dbReference>
<feature type="binding site" evidence="16">
    <location>
        <position position="87"/>
    </location>
    <ligand>
        <name>substrate</name>
    </ligand>
</feature>
<evidence type="ECO:0000313" key="17">
    <source>
        <dbReference type="EMBL" id="AOZ98744.1"/>
    </source>
</evidence>
<dbReference type="SUPFAM" id="SSF53067">
    <property type="entry name" value="Actin-like ATPase domain"/>
    <property type="match status" value="2"/>
</dbReference>
<dbReference type="HAMAP" id="MF_01274">
    <property type="entry name" value="Pantothen_kinase_3"/>
    <property type="match status" value="1"/>
</dbReference>
<name>A0A1D9P8W4_9FLAO</name>
<feature type="binding site" evidence="16">
    <location>
        <begin position="94"/>
        <end position="97"/>
    </location>
    <ligand>
        <name>substrate</name>
    </ligand>
</feature>
<proteinExistence type="inferred from homology"/>
<keyword evidence="9 16" id="KW-0547">Nucleotide-binding</keyword>
<dbReference type="GO" id="GO:0005524">
    <property type="term" value="F:ATP binding"/>
    <property type="evidence" value="ECO:0007669"/>
    <property type="project" value="UniProtKB-UniRule"/>
</dbReference>
<gene>
    <name evidence="16" type="primary">coaX</name>
    <name evidence="17" type="ORF">BIW12_04430</name>
</gene>
<evidence type="ECO:0000256" key="5">
    <source>
        <dbReference type="ARBA" id="ARBA00011738"/>
    </source>
</evidence>
<evidence type="ECO:0000256" key="4">
    <source>
        <dbReference type="ARBA" id="ARBA00005225"/>
    </source>
</evidence>
<dbReference type="NCBIfam" id="TIGR00671">
    <property type="entry name" value="baf"/>
    <property type="match status" value="1"/>
</dbReference>
<evidence type="ECO:0000256" key="13">
    <source>
        <dbReference type="ARBA" id="ARBA00022993"/>
    </source>
</evidence>
<keyword evidence="16" id="KW-0479">Metal-binding</keyword>
<dbReference type="STRING" id="1306519.BIW12_04430"/>
<sequence>MILTVDVGNTQIKAAVFEGDTILERFVFDKKALEKKIEKILEKFETIAHLVVSSVAYVEKQSFLAFEDKVKVHFVSNEDSFPFSNNYGTPKTLGIDRMVLAAGATLLYPNQNRLIIDAGTCVTYDFVDENNVYQGGAIAPGLRLRYESLNQFTAKLPLLTLQSPESYIGKSTAESIHSGVVNGLVYEIDGFIDEYKAACTKIIIILTGGDADFLAKRLKNTIFANSNFLLESLSQTFQYKIKND</sequence>